<keyword evidence="4" id="KW-0647">Proteasome</keyword>
<dbReference type="CDD" id="cd03760">
    <property type="entry name" value="proteasome_beta_type_4"/>
    <property type="match status" value="1"/>
</dbReference>
<accession>U4U4D1</accession>
<comment type="function">
    <text evidence="6">Non-catalytic component of the proteasome, a multicatalytic proteinase complex which is characterized by its ability to cleave peptides with Arg, Phe, Tyr, Leu, and Glu adjacent to the leaving group at neutral or slightly basic pH. The proteasome has an ATP-dependent proteolytic activity.</text>
</comment>
<dbReference type="AlphaFoldDB" id="U4U4D1"/>
<evidence type="ECO:0000256" key="3">
    <source>
        <dbReference type="ARBA" id="ARBA00022490"/>
    </source>
</evidence>
<sequence>MTSMTGVTAMSHSHRTSHSSTDYPQLTNKSPCHSDSCVFIARTTSYLLYSTEVSNFVCFENVSSIFSALSFWYRRPEPPTFFNLPKINFRQRPYPGWSFRTALPTSSNFRITTSTSLVALTYNNGIVVAGDLLASYGSLARYSNCPRIVKINNNLLLAASGDYADFQFVKNLVEQKVISEECLDDGLPLKPKALYCWLTRVLYNRRSQMDPLWNNFIIAGIQDGEPFLGTVDKQGTAYEDKAICTGYGAHIATPLLRDVLDKTPQLDMAEARAQVARCMEVLYYRDARGYDKYQQGTVDVNQGVEIQSPLAVTHSWDIAYSINGY</sequence>
<dbReference type="PANTHER" id="PTHR32194">
    <property type="entry name" value="METALLOPROTEASE TLDD"/>
    <property type="match status" value="1"/>
</dbReference>
<dbReference type="PANTHER" id="PTHR32194:SF6">
    <property type="entry name" value="PROTEASOME SUBUNIT BETA"/>
    <property type="match status" value="1"/>
</dbReference>
<keyword evidence="5" id="KW-0539">Nucleus</keyword>
<evidence type="ECO:0000256" key="4">
    <source>
        <dbReference type="ARBA" id="ARBA00022942"/>
    </source>
</evidence>
<dbReference type="PROSITE" id="PS51476">
    <property type="entry name" value="PROTEASOME_BETA_2"/>
    <property type="match status" value="1"/>
</dbReference>
<keyword evidence="3" id="KW-0963">Cytoplasm</keyword>
<evidence type="ECO:0000256" key="8">
    <source>
        <dbReference type="SAM" id="MobiDB-lite"/>
    </source>
</evidence>
<dbReference type="PROSITE" id="PS00854">
    <property type="entry name" value="PROTEASOME_BETA_1"/>
    <property type="match status" value="1"/>
</dbReference>
<evidence type="ECO:0000256" key="7">
    <source>
        <dbReference type="ARBA" id="ARBA00026071"/>
    </source>
</evidence>
<dbReference type="OrthoDB" id="7854943at2759"/>
<proteinExistence type="predicted"/>
<evidence type="ECO:0000256" key="1">
    <source>
        <dbReference type="ARBA" id="ARBA00004123"/>
    </source>
</evidence>
<evidence type="ECO:0000313" key="10">
    <source>
        <dbReference type="Proteomes" id="UP000030742"/>
    </source>
</evidence>
<gene>
    <name evidence="9" type="ORF">D910_06146</name>
</gene>
<dbReference type="Pfam" id="PF00227">
    <property type="entry name" value="Proteasome"/>
    <property type="match status" value="1"/>
</dbReference>
<dbReference type="GO" id="GO:0005634">
    <property type="term" value="C:nucleus"/>
    <property type="evidence" value="ECO:0007669"/>
    <property type="project" value="UniProtKB-SubCell"/>
</dbReference>
<feature type="region of interest" description="Disordered" evidence="8">
    <location>
        <begin position="1"/>
        <end position="25"/>
    </location>
</feature>
<dbReference type="STRING" id="77166.U4U4D1"/>
<dbReference type="SUPFAM" id="SSF56235">
    <property type="entry name" value="N-terminal nucleophile aminohydrolases (Ntn hydrolases)"/>
    <property type="match status" value="1"/>
</dbReference>
<reference evidence="9 10" key="1">
    <citation type="journal article" date="2013" name="Genome Biol.">
        <title>Draft genome of the mountain pine beetle, Dendroctonus ponderosae Hopkins, a major forest pest.</title>
        <authorList>
            <person name="Keeling C.I."/>
            <person name="Yuen M.M."/>
            <person name="Liao N.Y."/>
            <person name="Docking T.R."/>
            <person name="Chan S.K."/>
            <person name="Taylor G.A."/>
            <person name="Palmquist D.L."/>
            <person name="Jackman S.D."/>
            <person name="Nguyen A."/>
            <person name="Li M."/>
            <person name="Henderson H."/>
            <person name="Janes J.K."/>
            <person name="Zhao Y."/>
            <person name="Pandoh P."/>
            <person name="Moore R."/>
            <person name="Sperling F.A."/>
            <person name="Huber D.P."/>
            <person name="Birol I."/>
            <person name="Jones S.J."/>
            <person name="Bohlmann J."/>
        </authorList>
    </citation>
    <scope>NUCLEOTIDE SEQUENCE</scope>
</reference>
<evidence type="ECO:0000313" key="9">
    <source>
        <dbReference type="EMBL" id="ERL88764.1"/>
    </source>
</evidence>
<organism evidence="9 10">
    <name type="scientific">Dendroctonus ponderosae</name>
    <name type="common">Mountain pine beetle</name>
    <dbReference type="NCBI Taxonomy" id="77166"/>
    <lineage>
        <taxon>Eukaryota</taxon>
        <taxon>Metazoa</taxon>
        <taxon>Ecdysozoa</taxon>
        <taxon>Arthropoda</taxon>
        <taxon>Hexapoda</taxon>
        <taxon>Insecta</taxon>
        <taxon>Pterygota</taxon>
        <taxon>Neoptera</taxon>
        <taxon>Endopterygota</taxon>
        <taxon>Coleoptera</taxon>
        <taxon>Polyphaga</taxon>
        <taxon>Cucujiformia</taxon>
        <taxon>Curculionidae</taxon>
        <taxon>Scolytinae</taxon>
        <taxon>Dendroctonus</taxon>
    </lineage>
</organism>
<dbReference type="InterPro" id="IPR016295">
    <property type="entry name" value="Proteasome_beta4"/>
</dbReference>
<evidence type="ECO:0000256" key="6">
    <source>
        <dbReference type="ARBA" id="ARBA00024953"/>
    </source>
</evidence>
<dbReference type="Proteomes" id="UP000030742">
    <property type="component" value="Unassembled WGS sequence"/>
</dbReference>
<comment type="subunit">
    <text evidence="7">The 26S proteasome consists of a 20S proteasome core and two 19S regulatory subunits. The 20S proteasome core is composed of 28 subunits that are arranged in four stacked rings, resulting in a barrel-shaped structure. The two end rings are each formed by seven alpha subunits, and the two central rings are each formed by seven beta subunits. The catalytic chamber with the active sites is on the inside of the barrel.</text>
</comment>
<evidence type="ECO:0000256" key="5">
    <source>
        <dbReference type="ARBA" id="ARBA00023242"/>
    </source>
</evidence>
<dbReference type="GO" id="GO:0051603">
    <property type="term" value="P:proteolysis involved in protein catabolic process"/>
    <property type="evidence" value="ECO:0007669"/>
    <property type="project" value="InterPro"/>
</dbReference>
<protein>
    <recommendedName>
        <fullName evidence="2">Proteasome subunit beta type-4</fullName>
    </recommendedName>
</protein>
<dbReference type="GO" id="GO:0005737">
    <property type="term" value="C:cytoplasm"/>
    <property type="evidence" value="ECO:0007669"/>
    <property type="project" value="TreeGrafter"/>
</dbReference>
<dbReference type="InterPro" id="IPR001353">
    <property type="entry name" value="Proteasome_sua/b"/>
</dbReference>
<dbReference type="InterPro" id="IPR023333">
    <property type="entry name" value="Proteasome_suB-type"/>
</dbReference>
<dbReference type="Gene3D" id="3.60.20.10">
    <property type="entry name" value="Glutamine Phosphoribosylpyrophosphate, subunit 1, domain 1"/>
    <property type="match status" value="1"/>
</dbReference>
<dbReference type="GO" id="GO:0005839">
    <property type="term" value="C:proteasome core complex"/>
    <property type="evidence" value="ECO:0007669"/>
    <property type="project" value="InterPro"/>
</dbReference>
<dbReference type="EMBL" id="KB632095">
    <property type="protein sequence ID" value="ERL88764.1"/>
    <property type="molecule type" value="Genomic_DNA"/>
</dbReference>
<evidence type="ECO:0000256" key="2">
    <source>
        <dbReference type="ARBA" id="ARBA00016157"/>
    </source>
</evidence>
<comment type="subcellular location">
    <subcellularLocation>
        <location evidence="1">Nucleus</location>
    </subcellularLocation>
</comment>
<name>U4U4D1_DENPD</name>
<dbReference type="InterPro" id="IPR016050">
    <property type="entry name" value="Proteasome_bsu_CS"/>
</dbReference>
<feature type="compositionally biased region" description="Polar residues" evidence="8">
    <location>
        <begin position="1"/>
        <end position="10"/>
    </location>
</feature>
<dbReference type="InterPro" id="IPR029055">
    <property type="entry name" value="Ntn_hydrolases_N"/>
</dbReference>